<accession>A0AA88LL10</accession>
<dbReference type="EMBL" id="JAVRJZ010000001">
    <property type="protein sequence ID" value="KAK2727556.1"/>
    <property type="molecule type" value="Genomic_DNA"/>
</dbReference>
<evidence type="ECO:0000313" key="1">
    <source>
        <dbReference type="EMBL" id="KAK2727556.1"/>
    </source>
</evidence>
<organism evidence="1 2">
    <name type="scientific">Artemia franciscana</name>
    <name type="common">Brine shrimp</name>
    <name type="synonym">Artemia sanfranciscana</name>
    <dbReference type="NCBI Taxonomy" id="6661"/>
    <lineage>
        <taxon>Eukaryota</taxon>
        <taxon>Metazoa</taxon>
        <taxon>Ecdysozoa</taxon>
        <taxon>Arthropoda</taxon>
        <taxon>Crustacea</taxon>
        <taxon>Branchiopoda</taxon>
        <taxon>Anostraca</taxon>
        <taxon>Artemiidae</taxon>
        <taxon>Artemia</taxon>
    </lineage>
</organism>
<dbReference type="AlphaFoldDB" id="A0AA88LL10"/>
<reference evidence="1" key="1">
    <citation type="submission" date="2023-07" db="EMBL/GenBank/DDBJ databases">
        <title>Chromosome-level genome assembly of Artemia franciscana.</title>
        <authorList>
            <person name="Jo E."/>
        </authorList>
    </citation>
    <scope>NUCLEOTIDE SEQUENCE</scope>
    <source>
        <tissue evidence="1">Whole body</tissue>
    </source>
</reference>
<name>A0AA88LL10_ARTSF</name>
<keyword evidence="2" id="KW-1185">Reference proteome</keyword>
<sequence>MGRIKVPYHLLQAIFSLEITEKHIDLHVYCMEIIHALRVAERAAVPQRRVRIGTEVPRWKETPLLAHICHASKFWHKMWMDIGKPRSGAVNTVRIYLKRKFAKCLQKHNATILDENSNALKSEPNVVWNFLKRKKRSDCDGPSLWPTEEQWNSYYKIEFAAPDDEGKKGIVTPEYDSLLFHRTCYILSNTDQELTVLSEESPGDMAPQRKTAESPQFKLSYVDWDSNSVYAPPTVHGN</sequence>
<comment type="caution">
    <text evidence="1">The sequence shown here is derived from an EMBL/GenBank/DDBJ whole genome shotgun (WGS) entry which is preliminary data.</text>
</comment>
<dbReference type="Proteomes" id="UP001187531">
    <property type="component" value="Unassembled WGS sequence"/>
</dbReference>
<proteinExistence type="predicted"/>
<protein>
    <submittedName>
        <fullName evidence="1">Uncharacterized protein</fullName>
    </submittedName>
</protein>
<evidence type="ECO:0000313" key="2">
    <source>
        <dbReference type="Proteomes" id="UP001187531"/>
    </source>
</evidence>
<gene>
    <name evidence="1" type="ORF">QYM36_008140</name>
</gene>